<feature type="transmembrane region" description="Helical" evidence="1">
    <location>
        <begin position="12"/>
        <end position="32"/>
    </location>
</feature>
<dbReference type="EMBL" id="CAUYUE010000004">
    <property type="protein sequence ID" value="CAK0765199.1"/>
    <property type="molecule type" value="Genomic_DNA"/>
</dbReference>
<keyword evidence="4" id="KW-1185">Reference proteome</keyword>
<keyword evidence="1" id="KW-1133">Transmembrane helix</keyword>
<evidence type="ECO:0000313" key="4">
    <source>
        <dbReference type="Proteomes" id="UP001314263"/>
    </source>
</evidence>
<accession>A0AAV1HZC4</accession>
<organism evidence="3 4">
    <name type="scientific">Coccomyxa viridis</name>
    <dbReference type="NCBI Taxonomy" id="1274662"/>
    <lineage>
        <taxon>Eukaryota</taxon>
        <taxon>Viridiplantae</taxon>
        <taxon>Chlorophyta</taxon>
        <taxon>core chlorophytes</taxon>
        <taxon>Trebouxiophyceae</taxon>
        <taxon>Trebouxiophyceae incertae sedis</taxon>
        <taxon>Coccomyxaceae</taxon>
        <taxon>Coccomyxa</taxon>
    </lineage>
</organism>
<dbReference type="Proteomes" id="UP001314263">
    <property type="component" value="Unassembled WGS sequence"/>
</dbReference>
<reference evidence="3 4" key="1">
    <citation type="submission" date="2023-10" db="EMBL/GenBank/DDBJ databases">
        <authorList>
            <person name="Maclean D."/>
            <person name="Macfadyen A."/>
        </authorList>
    </citation>
    <scope>NUCLEOTIDE SEQUENCE [LARGE SCALE GENOMIC DNA]</scope>
</reference>
<gene>
    <name evidence="2" type="ORF">CVIRNUC_003234</name>
    <name evidence="3" type="ORF">CVIRNUC_003699</name>
</gene>
<name>A0AAV1HZC4_9CHLO</name>
<evidence type="ECO:0000313" key="2">
    <source>
        <dbReference type="EMBL" id="CAK0765199.1"/>
    </source>
</evidence>
<proteinExistence type="predicted"/>
<dbReference type="EMBL" id="CAUYUE010000004">
    <property type="protein sequence ID" value="CAK0769754.1"/>
    <property type="molecule type" value="Genomic_DNA"/>
</dbReference>
<keyword evidence="1" id="KW-0472">Membrane</keyword>
<evidence type="ECO:0000313" key="3">
    <source>
        <dbReference type="EMBL" id="CAK0769754.1"/>
    </source>
</evidence>
<sequence length="172" mass="18117">MEKAMSQGVLGAFLGVFAGFVVLSEVGIARLLRDWWRVYERRWRSVGGFAGVDASSPLALSDEGVGAFVGDDLEVVRSTGVEEVDGRGGPVKEDDGPLFLSHGDVLGVVVPVIAENVELSLKFMGDGEYEGIVGGWCEVLGAEEGFSFGAEEVVELAPDERSDGRSVGHVGG</sequence>
<dbReference type="AlphaFoldDB" id="A0AAV1HZC4"/>
<protein>
    <submittedName>
        <fullName evidence="3">Uncharacterized protein</fullName>
    </submittedName>
</protein>
<evidence type="ECO:0000256" key="1">
    <source>
        <dbReference type="SAM" id="Phobius"/>
    </source>
</evidence>
<comment type="caution">
    <text evidence="3">The sequence shown here is derived from an EMBL/GenBank/DDBJ whole genome shotgun (WGS) entry which is preliminary data.</text>
</comment>
<keyword evidence="1" id="KW-0812">Transmembrane</keyword>